<evidence type="ECO:0000313" key="2">
    <source>
        <dbReference type="EMBL" id="KMM71220.1"/>
    </source>
</evidence>
<name>A0A0J6FP55_COCPO</name>
<dbReference type="Proteomes" id="UP000054567">
    <property type="component" value="Unassembled WGS sequence"/>
</dbReference>
<protein>
    <submittedName>
        <fullName evidence="2">Uncharacterized protein</fullName>
    </submittedName>
</protein>
<reference evidence="3" key="3">
    <citation type="journal article" date="2010" name="Genome Res.">
        <title>Population genomic sequencing of Coccidioides fungi reveals recent hybridization and transposon control.</title>
        <authorList>
            <person name="Neafsey D.E."/>
            <person name="Barker B.M."/>
            <person name="Sharpton T.J."/>
            <person name="Stajich J.E."/>
            <person name="Park D.J."/>
            <person name="Whiston E."/>
            <person name="Hung C.-Y."/>
            <person name="McMahan C."/>
            <person name="White J."/>
            <person name="Sykes S."/>
            <person name="Heiman D."/>
            <person name="Young S."/>
            <person name="Zeng Q."/>
            <person name="Abouelleil A."/>
            <person name="Aftuck L."/>
            <person name="Bessette D."/>
            <person name="Brown A."/>
            <person name="FitzGerald M."/>
            <person name="Lui A."/>
            <person name="Macdonald J.P."/>
            <person name="Priest M."/>
            <person name="Orbach M.J."/>
            <person name="Galgiani J.N."/>
            <person name="Kirkland T.N."/>
            <person name="Cole G.T."/>
            <person name="Birren B.W."/>
            <person name="Henn M.R."/>
            <person name="Taylor J.W."/>
            <person name="Rounsley S.D."/>
        </authorList>
    </citation>
    <scope>NUCLEOTIDE SEQUENCE [LARGE SCALE GENOMIC DNA]</scope>
    <source>
        <strain evidence="3">RMSCC 3488</strain>
    </source>
</reference>
<accession>A0A0J6FP55</accession>
<dbReference type="VEuPathDB" id="FungiDB:CPAG_07526"/>
<reference evidence="2 3" key="1">
    <citation type="submission" date="2007-06" db="EMBL/GenBank/DDBJ databases">
        <title>The Genome Sequence of Coccidioides posadasii RMSCC_3488.</title>
        <authorList>
            <consortium name="Coccidioides Genome Resources Consortium"/>
            <consortium name="The Broad Institute Genome Sequencing Platform"/>
            <person name="Henn M.R."/>
            <person name="Sykes S."/>
            <person name="Young S."/>
            <person name="Jaffe D."/>
            <person name="Berlin A."/>
            <person name="Alvarez P."/>
            <person name="Butler J."/>
            <person name="Gnerre S."/>
            <person name="Grabherr M."/>
            <person name="Mauceli E."/>
            <person name="Brockman W."/>
            <person name="Kodira C."/>
            <person name="Alvarado L."/>
            <person name="Zeng Q."/>
            <person name="Crawford M."/>
            <person name="Antoine C."/>
            <person name="Devon K."/>
            <person name="Galgiani J."/>
            <person name="Orsborn K."/>
            <person name="Lewis M.L."/>
            <person name="Nusbaum C."/>
            <person name="Galagan J."/>
            <person name="Birren B."/>
        </authorList>
    </citation>
    <scope>NUCLEOTIDE SEQUENCE [LARGE SCALE GENOMIC DNA]</scope>
    <source>
        <strain evidence="2 3">RMSCC 3488</strain>
    </source>
</reference>
<proteinExistence type="predicted"/>
<dbReference type="AlphaFoldDB" id="A0A0J6FP55"/>
<gene>
    <name evidence="2" type="ORF">CPAG_07526</name>
</gene>
<evidence type="ECO:0000313" key="3">
    <source>
        <dbReference type="Proteomes" id="UP000054567"/>
    </source>
</evidence>
<feature type="region of interest" description="Disordered" evidence="1">
    <location>
        <begin position="120"/>
        <end position="140"/>
    </location>
</feature>
<sequence length="140" mass="15607">MSQSGRRDKKPSNSTRNNSYFYQQDHTWIVISRVCVQQTGVGRIWLRGCGEIEPRLTFCNCVFAGEVNPFLRGQVSLFLGPRGEINSVGFSRGPVTRPRVGLNRGQTENSSVQVQLLRTTRSARESRDTDVEKSGTTIAG</sequence>
<feature type="compositionally biased region" description="Basic and acidic residues" evidence="1">
    <location>
        <begin position="122"/>
        <end position="133"/>
    </location>
</feature>
<reference evidence="3" key="2">
    <citation type="journal article" date="2009" name="Genome Res.">
        <title>Comparative genomic analyses of the human fungal pathogens Coccidioides and their relatives.</title>
        <authorList>
            <person name="Sharpton T.J."/>
            <person name="Stajich J.E."/>
            <person name="Rounsley S.D."/>
            <person name="Gardner M.J."/>
            <person name="Wortman J.R."/>
            <person name="Jordar V.S."/>
            <person name="Maiti R."/>
            <person name="Kodira C.D."/>
            <person name="Neafsey D.E."/>
            <person name="Zeng Q."/>
            <person name="Hung C.-Y."/>
            <person name="McMahan C."/>
            <person name="Muszewska A."/>
            <person name="Grynberg M."/>
            <person name="Mandel M.A."/>
            <person name="Kellner E.M."/>
            <person name="Barker B.M."/>
            <person name="Galgiani J.N."/>
            <person name="Orbach M.J."/>
            <person name="Kirkland T.N."/>
            <person name="Cole G.T."/>
            <person name="Henn M.R."/>
            <person name="Birren B.W."/>
            <person name="Taylor J.W."/>
        </authorList>
    </citation>
    <scope>NUCLEOTIDE SEQUENCE [LARGE SCALE GENOMIC DNA]</scope>
    <source>
        <strain evidence="3">RMSCC 3488</strain>
    </source>
</reference>
<organism evidence="2 3">
    <name type="scientific">Coccidioides posadasii RMSCC 3488</name>
    <dbReference type="NCBI Taxonomy" id="454284"/>
    <lineage>
        <taxon>Eukaryota</taxon>
        <taxon>Fungi</taxon>
        <taxon>Dikarya</taxon>
        <taxon>Ascomycota</taxon>
        <taxon>Pezizomycotina</taxon>
        <taxon>Eurotiomycetes</taxon>
        <taxon>Eurotiomycetidae</taxon>
        <taxon>Onygenales</taxon>
        <taxon>Onygenaceae</taxon>
        <taxon>Coccidioides</taxon>
    </lineage>
</organism>
<evidence type="ECO:0000256" key="1">
    <source>
        <dbReference type="SAM" id="MobiDB-lite"/>
    </source>
</evidence>
<dbReference type="EMBL" id="DS268113">
    <property type="protein sequence ID" value="KMM71220.1"/>
    <property type="molecule type" value="Genomic_DNA"/>
</dbReference>